<dbReference type="InterPro" id="IPR036465">
    <property type="entry name" value="vWFA_dom_sf"/>
</dbReference>
<comment type="caution">
    <text evidence="2">The sequence shown here is derived from an EMBL/GenBank/DDBJ whole genome shotgun (WGS) entry which is preliminary data.</text>
</comment>
<dbReference type="InterPro" id="IPR032838">
    <property type="entry name" value="Vwaint_dom"/>
</dbReference>
<dbReference type="EMBL" id="JAUUTY010000007">
    <property type="protein sequence ID" value="KAK1609178.1"/>
    <property type="molecule type" value="Genomic_DNA"/>
</dbReference>
<dbReference type="Proteomes" id="UP001231189">
    <property type="component" value="Unassembled WGS sequence"/>
</dbReference>
<dbReference type="SMART" id="SM00327">
    <property type="entry name" value="VWA"/>
    <property type="match status" value="1"/>
</dbReference>
<evidence type="ECO:0000259" key="1">
    <source>
        <dbReference type="PROSITE" id="PS50234"/>
    </source>
</evidence>
<evidence type="ECO:0000313" key="2">
    <source>
        <dbReference type="EMBL" id="KAK1609177.1"/>
    </source>
</evidence>
<evidence type="ECO:0000313" key="3">
    <source>
        <dbReference type="EMBL" id="KAK1609178.1"/>
    </source>
</evidence>
<organism evidence="2 4">
    <name type="scientific">Lolium multiflorum</name>
    <name type="common">Italian ryegrass</name>
    <name type="synonym">Lolium perenne subsp. multiflorum</name>
    <dbReference type="NCBI Taxonomy" id="4521"/>
    <lineage>
        <taxon>Eukaryota</taxon>
        <taxon>Viridiplantae</taxon>
        <taxon>Streptophyta</taxon>
        <taxon>Embryophyta</taxon>
        <taxon>Tracheophyta</taxon>
        <taxon>Spermatophyta</taxon>
        <taxon>Magnoliopsida</taxon>
        <taxon>Liliopsida</taxon>
        <taxon>Poales</taxon>
        <taxon>Poaceae</taxon>
        <taxon>BOP clade</taxon>
        <taxon>Pooideae</taxon>
        <taxon>Poodae</taxon>
        <taxon>Poeae</taxon>
        <taxon>Poeae Chloroplast Group 2 (Poeae type)</taxon>
        <taxon>Loliodinae</taxon>
        <taxon>Loliinae</taxon>
        <taxon>Lolium</taxon>
    </lineage>
</organism>
<gene>
    <name evidence="2" type="ORF">QYE76_032850</name>
    <name evidence="3" type="ORF">QYE76_032851</name>
</gene>
<keyword evidence="4" id="KW-1185">Reference proteome</keyword>
<name>A0AAD8QWI9_LOLMU</name>
<reference evidence="2" key="1">
    <citation type="submission" date="2023-07" db="EMBL/GenBank/DDBJ databases">
        <title>A chromosome-level genome assembly of Lolium multiflorum.</title>
        <authorList>
            <person name="Chen Y."/>
            <person name="Copetti D."/>
            <person name="Kolliker R."/>
            <person name="Studer B."/>
        </authorList>
    </citation>
    <scope>NUCLEOTIDE SEQUENCE</scope>
    <source>
        <strain evidence="2">02402/16</strain>
        <tissue evidence="2">Leaf</tissue>
    </source>
</reference>
<dbReference type="PANTHER" id="PTHR10579:SF125">
    <property type="entry name" value="VWFA DOMAIN-CONTAINING PROTEIN"/>
    <property type="match status" value="1"/>
</dbReference>
<dbReference type="AlphaFoldDB" id="A0AAD8QWI9"/>
<dbReference type="Gene3D" id="3.40.50.410">
    <property type="entry name" value="von Willebrand factor, type A domain"/>
    <property type="match status" value="1"/>
</dbReference>
<dbReference type="Pfam" id="PF14624">
    <property type="entry name" value="Vwaint"/>
    <property type="match status" value="1"/>
</dbReference>
<proteinExistence type="predicted"/>
<sequence>MSPVLESDIEVITATIPFNDDEKPPTSDAGSTKGLVSIKPVKYFKEDAALVADTVTAEVEINAASSATSREGLDLVVVLDISESMEEDDRIGKMKKAMHFVIMKLTPVDRLSICAFSNVAARYSPLFSVTPAGQNNLMALVDNFAAGGGTNIEGGLICALAVISNRVHTKGRTANIFLMSDGQESTGNARQVDLGDVPVYTFGFGKDTDHQLLSDIAKKSPGGTFSSVPDGTNLSLPFSQLLGGLLTIIAQDVKLTITPKTDDGDVDTIVVAPGTDYTQTTDADTGVITIKFGTLFAGEGRRVIINLDLKDSAADSEYDAALAEAQHSYTVQGKLQNQTPQDIQILRTPNPTEAPGTSIKARHLQAELARRQHAEAIGQARVLADAKELDDARYKLTDAQNSLDDIMLNDGQKLVSALRAELLQLLKLMETQDLYEATGRAYALAAEASHGRQRYAYRGSDDTDDIRLFSTPRMDTYRKQAHDFEKDSTAPLPSADEDVKQETAANPLASIAAELAVYLQNAIQALQAIEKIVSTST</sequence>
<evidence type="ECO:0000313" key="4">
    <source>
        <dbReference type="Proteomes" id="UP001231189"/>
    </source>
</evidence>
<dbReference type="PROSITE" id="PS50234">
    <property type="entry name" value="VWFA"/>
    <property type="match status" value="1"/>
</dbReference>
<protein>
    <recommendedName>
        <fullName evidence="1">VWFA domain-containing protein</fullName>
    </recommendedName>
</protein>
<dbReference type="EMBL" id="JAUUTY010000007">
    <property type="protein sequence ID" value="KAK1609177.1"/>
    <property type="molecule type" value="Genomic_DNA"/>
</dbReference>
<accession>A0AAD8QWI9</accession>
<dbReference type="PANTHER" id="PTHR10579">
    <property type="entry name" value="CALCIUM-ACTIVATED CHLORIDE CHANNEL REGULATOR"/>
    <property type="match status" value="1"/>
</dbReference>
<dbReference type="SUPFAM" id="SSF53300">
    <property type="entry name" value="vWA-like"/>
    <property type="match status" value="1"/>
</dbReference>
<dbReference type="InterPro" id="IPR051266">
    <property type="entry name" value="CLCR"/>
</dbReference>
<dbReference type="Pfam" id="PF00092">
    <property type="entry name" value="VWA"/>
    <property type="match status" value="1"/>
</dbReference>
<dbReference type="InterPro" id="IPR002035">
    <property type="entry name" value="VWF_A"/>
</dbReference>
<feature type="domain" description="VWFA" evidence="1">
    <location>
        <begin position="74"/>
        <end position="241"/>
    </location>
</feature>